<protein>
    <recommendedName>
        <fullName evidence="3">G protein-coupled receptor</fullName>
    </recommendedName>
</protein>
<gene>
    <name evidence="1" type="ORF">PFISCL1PPCAC_18841</name>
</gene>
<comment type="caution">
    <text evidence="1">The sequence shown here is derived from an EMBL/GenBank/DDBJ whole genome shotgun (WGS) entry which is preliminary data.</text>
</comment>
<accession>A0AAV5W6F3</accession>
<evidence type="ECO:0008006" key="3">
    <source>
        <dbReference type="Google" id="ProtNLM"/>
    </source>
</evidence>
<dbReference type="Proteomes" id="UP001432322">
    <property type="component" value="Unassembled WGS sequence"/>
</dbReference>
<evidence type="ECO:0000313" key="1">
    <source>
        <dbReference type="EMBL" id="GMT27544.1"/>
    </source>
</evidence>
<organism evidence="1 2">
    <name type="scientific">Pristionchus fissidentatus</name>
    <dbReference type="NCBI Taxonomy" id="1538716"/>
    <lineage>
        <taxon>Eukaryota</taxon>
        <taxon>Metazoa</taxon>
        <taxon>Ecdysozoa</taxon>
        <taxon>Nematoda</taxon>
        <taxon>Chromadorea</taxon>
        <taxon>Rhabditida</taxon>
        <taxon>Rhabditina</taxon>
        <taxon>Diplogasteromorpha</taxon>
        <taxon>Diplogasteroidea</taxon>
        <taxon>Neodiplogasteridae</taxon>
        <taxon>Pristionchus</taxon>
    </lineage>
</organism>
<reference evidence="1" key="1">
    <citation type="submission" date="2023-10" db="EMBL/GenBank/DDBJ databases">
        <title>Genome assembly of Pristionchus species.</title>
        <authorList>
            <person name="Yoshida K."/>
            <person name="Sommer R.J."/>
        </authorList>
    </citation>
    <scope>NUCLEOTIDE SEQUENCE</scope>
    <source>
        <strain evidence="1">RS5133</strain>
    </source>
</reference>
<sequence>MELAHQTRAHLLLGSKAERALPRPGHTLYHFSQSRNLSSTRHLQTVSGSVSLITVHRHVHYIRRFSLHVARLSLQFLCCFTRFCLRWGSERGHQPVFLLSPHFQSFLPNECIRLQSHKTDCDCNDEQQLLHRICHLPHALLPLPLGPNRIDCMLPVPPSPLCHVLRCHHRQRLL</sequence>
<dbReference type="EMBL" id="BTSY01000005">
    <property type="protein sequence ID" value="GMT27544.1"/>
    <property type="molecule type" value="Genomic_DNA"/>
</dbReference>
<keyword evidence="2" id="KW-1185">Reference proteome</keyword>
<dbReference type="AlphaFoldDB" id="A0AAV5W6F3"/>
<proteinExistence type="predicted"/>
<evidence type="ECO:0000313" key="2">
    <source>
        <dbReference type="Proteomes" id="UP001432322"/>
    </source>
</evidence>
<name>A0AAV5W6F3_9BILA</name>